<dbReference type="InterPro" id="IPR036770">
    <property type="entry name" value="Ankyrin_rpt-contain_sf"/>
</dbReference>
<dbReference type="PANTHER" id="PTHR24118:SF99">
    <property type="entry name" value="POTE ANKYRIN DOMAIN FAMILY MEMBER 3C-RELATED"/>
    <property type="match status" value="1"/>
</dbReference>
<dbReference type="Pfam" id="PF00023">
    <property type="entry name" value="Ank"/>
    <property type="match status" value="1"/>
</dbReference>
<evidence type="ECO:0000313" key="1">
    <source>
        <dbReference type="EMBL" id="RWR02231.1"/>
    </source>
</evidence>
<protein>
    <submittedName>
        <fullName evidence="1">Uncharacterized protein</fullName>
    </submittedName>
</protein>
<dbReference type="Proteomes" id="UP000288794">
    <property type="component" value="Unassembled WGS sequence"/>
</dbReference>
<dbReference type="AlphaFoldDB" id="A0A443ID74"/>
<reference evidence="1 2" key="1">
    <citation type="submission" date="2014-04" db="EMBL/GenBank/DDBJ databases">
        <title>Draft genome sequence of Pantoea beijingensis strain LMG 27579, an emerging pathogen to Pleurotus eryngii with potential industrial application.</title>
        <authorList>
            <person name="Xu F."/>
            <person name="Liu Y."/>
            <person name="Wang S."/>
            <person name="Yin Y."/>
            <person name="Ma Y."/>
            <person name="Zhao S."/>
            <person name="Rong C."/>
        </authorList>
    </citation>
    <scope>NUCLEOTIDE SEQUENCE [LARGE SCALE GENOMIC DNA]</scope>
    <source>
        <strain evidence="1 2">LMG 27579</strain>
    </source>
</reference>
<gene>
    <name evidence="1" type="ORF">ED28_09200</name>
</gene>
<dbReference type="EMBL" id="JMEE01000028">
    <property type="protein sequence ID" value="RWR02231.1"/>
    <property type="molecule type" value="Genomic_DNA"/>
</dbReference>
<name>A0A443ID74_9GAMM</name>
<dbReference type="PANTHER" id="PTHR24118">
    <property type="entry name" value="POTE ANKYRIN DOMAIN"/>
    <property type="match status" value="1"/>
</dbReference>
<organism evidence="1 2">
    <name type="scientific">[Pantoea] beijingensis</name>
    <dbReference type="NCBI Taxonomy" id="1324864"/>
    <lineage>
        <taxon>Bacteria</taxon>
        <taxon>Pseudomonadati</taxon>
        <taxon>Pseudomonadota</taxon>
        <taxon>Gammaproteobacteria</taxon>
        <taxon>Enterobacterales</taxon>
        <taxon>Erwiniaceae</taxon>
        <taxon>Erwinia</taxon>
    </lineage>
</organism>
<dbReference type="InterPro" id="IPR002110">
    <property type="entry name" value="Ankyrin_rpt"/>
</dbReference>
<proteinExistence type="predicted"/>
<accession>A0A443ID74</accession>
<comment type="caution">
    <text evidence="1">The sequence shown here is derived from an EMBL/GenBank/DDBJ whole genome shotgun (WGS) entry which is preliminary data.</text>
</comment>
<dbReference type="SMART" id="SM00248">
    <property type="entry name" value="ANK"/>
    <property type="match status" value="6"/>
</dbReference>
<dbReference type="Pfam" id="PF12796">
    <property type="entry name" value="Ank_2"/>
    <property type="match status" value="1"/>
</dbReference>
<keyword evidence="2" id="KW-1185">Reference proteome</keyword>
<evidence type="ECO:0000313" key="2">
    <source>
        <dbReference type="Proteomes" id="UP000288794"/>
    </source>
</evidence>
<sequence length="374" mass="41031">MHVAGHIKDSRDMTSFASTSKNNYANTLQSFHLLPPGEQQKHLLSAIMNDNVDAVAFMLKAEPNQSGAIDASHHSVHNLYGKESVIWLASLQSKNANEFIKLLLKNTNTSPTVSIASNACKLGTPMSTSTALKFFERSFNADPANFKSQANDMMHLSAQSRDPGTLRALLMMPQLGLDTNSIQNGTSLLSKSLYSNNHNMLKFLVNETNIDPNIKDTSGNTPLHTAMIESVSDRVSIDTIKTLLSSNRINANISNNQGQTPLKMVVDYFIMLRKGRNDISINQTSKLTSALSLLLKSPGLNINEKDTATGNTALHRCADSGFESGVRLLASHPDININSKNFSGKRARDFASNPEIKKLLPKDGFFDKIKQTIR</sequence>
<dbReference type="SUPFAM" id="SSF48403">
    <property type="entry name" value="Ankyrin repeat"/>
    <property type="match status" value="1"/>
</dbReference>
<dbReference type="Gene3D" id="1.25.40.20">
    <property type="entry name" value="Ankyrin repeat-containing domain"/>
    <property type="match status" value="2"/>
</dbReference>